<evidence type="ECO:0008006" key="3">
    <source>
        <dbReference type="Google" id="ProtNLM"/>
    </source>
</evidence>
<protein>
    <recommendedName>
        <fullName evidence="3">AraC family transcriptional regulator</fullName>
    </recommendedName>
</protein>
<gene>
    <name evidence="1" type="ORF">ACFO3L_01505</name>
</gene>
<name>A0ABV9M0J3_9ENTE</name>
<keyword evidence="2" id="KW-1185">Reference proteome</keyword>
<evidence type="ECO:0000313" key="2">
    <source>
        <dbReference type="Proteomes" id="UP001596026"/>
    </source>
</evidence>
<evidence type="ECO:0000313" key="1">
    <source>
        <dbReference type="EMBL" id="MFC4709322.1"/>
    </source>
</evidence>
<accession>A0ABV9M0J3</accession>
<reference evidence="2" key="1">
    <citation type="journal article" date="2019" name="Int. J. Syst. Evol. Microbiol.">
        <title>The Global Catalogue of Microorganisms (GCM) 10K type strain sequencing project: providing services to taxonomists for standard genome sequencing and annotation.</title>
        <authorList>
            <consortium name="The Broad Institute Genomics Platform"/>
            <consortium name="The Broad Institute Genome Sequencing Center for Infectious Disease"/>
            <person name="Wu L."/>
            <person name="Ma J."/>
        </authorList>
    </citation>
    <scope>NUCLEOTIDE SEQUENCE [LARGE SCALE GENOMIC DNA]</scope>
    <source>
        <strain evidence="2">CGMCC 1.19061</strain>
    </source>
</reference>
<organism evidence="1 2">
    <name type="scientific">Enterococcus eurekensis</name>
    <dbReference type="NCBI Taxonomy" id="1159753"/>
    <lineage>
        <taxon>Bacteria</taxon>
        <taxon>Bacillati</taxon>
        <taxon>Bacillota</taxon>
        <taxon>Bacilli</taxon>
        <taxon>Lactobacillales</taxon>
        <taxon>Enterococcaceae</taxon>
        <taxon>Enterococcus</taxon>
    </lineage>
</organism>
<dbReference type="Proteomes" id="UP001596026">
    <property type="component" value="Unassembled WGS sequence"/>
</dbReference>
<dbReference type="EMBL" id="JBHSGT010000013">
    <property type="protein sequence ID" value="MFC4709322.1"/>
    <property type="molecule type" value="Genomic_DNA"/>
</dbReference>
<dbReference type="RefSeq" id="WP_379963139.1">
    <property type="nucleotide sequence ID" value="NZ_JBHSGT010000013.1"/>
</dbReference>
<sequence length="240" mass="27753">MGLVVEIQRFEKIYPQLVNPETLHVFNGQEMMQVVQENNLLSKSLKASFNEAMCTRATSYPIFDEAFQELRAKGHQSTSDQYQEIVIEHLRPLFEKSFATIVLWFGEDVFCQLNLLTLLAFLEQEKLKIPVHVVTFDEPTYEKMTLHSVILDGFQATYCRVLIEKSPANTCHFPILDEAIESYLALQQKDNPFTRFIQVNQALEVEALVSKLMVKFPQYGYGDIQYEELIQEVKNSAKDN</sequence>
<proteinExistence type="predicted"/>
<comment type="caution">
    <text evidence="1">The sequence shown here is derived from an EMBL/GenBank/DDBJ whole genome shotgun (WGS) entry which is preliminary data.</text>
</comment>